<dbReference type="PROSITE" id="PS00108">
    <property type="entry name" value="PROTEIN_KINASE_ST"/>
    <property type="match status" value="1"/>
</dbReference>
<dbReference type="GO" id="GO:0004674">
    <property type="term" value="F:protein serine/threonine kinase activity"/>
    <property type="evidence" value="ECO:0007669"/>
    <property type="project" value="UniProtKB-KW"/>
</dbReference>
<evidence type="ECO:0000256" key="3">
    <source>
        <dbReference type="ARBA" id="ARBA00022679"/>
    </source>
</evidence>
<evidence type="ECO:0000256" key="9">
    <source>
        <dbReference type="SAM" id="MobiDB-lite"/>
    </source>
</evidence>
<dbReference type="KEGG" id="tbd:Tbd_1700"/>
<evidence type="ECO:0000256" key="1">
    <source>
        <dbReference type="ARBA" id="ARBA00012513"/>
    </source>
</evidence>
<reference evidence="12 13" key="1">
    <citation type="journal article" date="2006" name="J. Bacteriol.">
        <title>The genome sequence of the obligately chemolithoautotrophic, facultatively anaerobic bacterium Thiobacillus denitrificans.</title>
        <authorList>
            <person name="Beller H.R."/>
            <person name="Chain P.S."/>
            <person name="Letain T.E."/>
            <person name="Chakicherla A."/>
            <person name="Larimer F.W."/>
            <person name="Richardson P.M."/>
            <person name="Coleman M.A."/>
            <person name="Wood A.P."/>
            <person name="Kelly D.P."/>
        </authorList>
    </citation>
    <scope>NUCLEOTIDE SEQUENCE [LARGE SCALE GENOMIC DNA]</scope>
    <source>
        <strain evidence="12 13">ATCC 25259</strain>
    </source>
</reference>
<dbReference type="HOGENOM" id="CLU_000288_63_44_4"/>
<keyword evidence="13" id="KW-1185">Reference proteome</keyword>
<evidence type="ECO:0000256" key="4">
    <source>
        <dbReference type="ARBA" id="ARBA00022741"/>
    </source>
</evidence>
<evidence type="ECO:0000313" key="13">
    <source>
        <dbReference type="Proteomes" id="UP000008291"/>
    </source>
</evidence>
<evidence type="ECO:0000313" key="12">
    <source>
        <dbReference type="EMBL" id="AAZ97653.1"/>
    </source>
</evidence>
<keyword evidence="6 7" id="KW-0067">ATP-binding</keyword>
<dbReference type="SMART" id="SM00220">
    <property type="entry name" value="S_TKc"/>
    <property type="match status" value="1"/>
</dbReference>
<dbReference type="EC" id="2.7.11.1" evidence="1"/>
<feature type="binding site" evidence="7">
    <location>
        <position position="35"/>
    </location>
    <ligand>
        <name>ATP</name>
        <dbReference type="ChEBI" id="CHEBI:30616"/>
    </ligand>
</feature>
<dbReference type="Pfam" id="PF00069">
    <property type="entry name" value="Pkinase"/>
    <property type="match status" value="1"/>
</dbReference>
<dbReference type="CDD" id="cd14014">
    <property type="entry name" value="STKc_PknB_like"/>
    <property type="match status" value="1"/>
</dbReference>
<feature type="region of interest" description="Disordered" evidence="9">
    <location>
        <begin position="317"/>
        <end position="368"/>
    </location>
</feature>
<keyword evidence="4 7" id="KW-0547">Nucleotide-binding</keyword>
<dbReference type="AlphaFoldDB" id="Q3SI75"/>
<dbReference type="Gene3D" id="3.30.200.20">
    <property type="entry name" value="Phosphorylase Kinase, domain 1"/>
    <property type="match status" value="1"/>
</dbReference>
<dbReference type="InterPro" id="IPR017441">
    <property type="entry name" value="Protein_kinase_ATP_BS"/>
</dbReference>
<organism evidence="12 13">
    <name type="scientific">Thiobacillus denitrificans (strain ATCC 25259 / T1)</name>
    <dbReference type="NCBI Taxonomy" id="292415"/>
    <lineage>
        <taxon>Bacteria</taxon>
        <taxon>Pseudomonadati</taxon>
        <taxon>Pseudomonadota</taxon>
        <taxon>Betaproteobacteria</taxon>
        <taxon>Nitrosomonadales</taxon>
        <taxon>Thiobacillaceae</taxon>
        <taxon>Thiobacillus</taxon>
    </lineage>
</organism>
<dbReference type="GO" id="GO:0005524">
    <property type="term" value="F:ATP binding"/>
    <property type="evidence" value="ECO:0007669"/>
    <property type="project" value="UniProtKB-UniRule"/>
</dbReference>
<dbReference type="SUPFAM" id="SSF56112">
    <property type="entry name" value="Protein kinase-like (PK-like)"/>
    <property type="match status" value="1"/>
</dbReference>
<dbReference type="Proteomes" id="UP000008291">
    <property type="component" value="Chromosome"/>
</dbReference>
<gene>
    <name evidence="12" type="ordered locus">Tbd_1700</name>
</gene>
<dbReference type="Gene3D" id="1.10.510.10">
    <property type="entry name" value="Transferase(Phosphotransferase) domain 1"/>
    <property type="match status" value="1"/>
</dbReference>
<evidence type="ECO:0000256" key="10">
    <source>
        <dbReference type="SAM" id="Phobius"/>
    </source>
</evidence>
<evidence type="ECO:0000259" key="11">
    <source>
        <dbReference type="PROSITE" id="PS50011"/>
    </source>
</evidence>
<keyword evidence="10" id="KW-0472">Membrane</keyword>
<protein>
    <recommendedName>
        <fullName evidence="1">non-specific serine/threonine protein kinase</fullName>
        <ecNumber evidence="1">2.7.11.1</ecNumber>
    </recommendedName>
</protein>
<evidence type="ECO:0000256" key="8">
    <source>
        <dbReference type="SAM" id="Coils"/>
    </source>
</evidence>
<dbReference type="InterPro" id="IPR000719">
    <property type="entry name" value="Prot_kinase_dom"/>
</dbReference>
<dbReference type="FunFam" id="1.10.510.10:FF:000021">
    <property type="entry name" value="Serine/threonine protein kinase"/>
    <property type="match status" value="1"/>
</dbReference>
<feature type="coiled-coil region" evidence="8">
    <location>
        <begin position="370"/>
        <end position="425"/>
    </location>
</feature>
<dbReference type="eggNOG" id="COG0515">
    <property type="taxonomic scope" value="Bacteria"/>
</dbReference>
<keyword evidence="3" id="KW-0808">Transferase</keyword>
<keyword evidence="2 12" id="KW-0723">Serine/threonine-protein kinase</keyword>
<dbReference type="PROSITE" id="PS00107">
    <property type="entry name" value="PROTEIN_KINASE_ATP"/>
    <property type="match status" value="1"/>
</dbReference>
<dbReference type="STRING" id="292415.Tbd_1700"/>
<dbReference type="PANTHER" id="PTHR43289">
    <property type="entry name" value="MITOGEN-ACTIVATED PROTEIN KINASE KINASE KINASE 20-RELATED"/>
    <property type="match status" value="1"/>
</dbReference>
<dbReference type="PROSITE" id="PS50011">
    <property type="entry name" value="PROTEIN_KINASE_DOM"/>
    <property type="match status" value="1"/>
</dbReference>
<evidence type="ECO:0000256" key="2">
    <source>
        <dbReference type="ARBA" id="ARBA00022527"/>
    </source>
</evidence>
<evidence type="ECO:0000256" key="7">
    <source>
        <dbReference type="PROSITE-ProRule" id="PRU10141"/>
    </source>
</evidence>
<keyword evidence="8" id="KW-0175">Coiled coil</keyword>
<sequence length="425" mass="45919">MNIGRYEIIDGIGQGAMGTVYRARDPLIERTVAIKTVPIAQLQAEGADAESRFLREAQSAGRLSHPNIVTIYDVGEADGIAYIAMEYLPGATLRDLMNKGPMPLDLVLDTALQMLEALAFAHEHGVIHRDIKPANVVVVGHRGRIKLTDFGIAHLANSGQTQLGQMLGSPRYMSPEQAMGREVNGRSDIFSLGAVLYEMLTGRYAFDGDSLPTIVYRVIHDPPAPIASLRPQIPPALVTLVGQMLNKNPAARPDARTLVSAFHGLMPTVPQRLQAACGKDVSPVLRVLAFTAPIGVFLLIGVSVIVIERFLGLPGTSGPPQARAPAAAQVASVGPPPPALPELAPNDRAAPPDRATDENGASAPATDAYLEGLDRKRVELRIKRAELLLKYTRQHPDVVQIDAQLDRLRAERNRHLRQLQKQAAD</sequence>
<dbReference type="RefSeq" id="WP_011312212.1">
    <property type="nucleotide sequence ID" value="NC_007404.1"/>
</dbReference>
<evidence type="ECO:0000256" key="5">
    <source>
        <dbReference type="ARBA" id="ARBA00022777"/>
    </source>
</evidence>
<evidence type="ECO:0000256" key="6">
    <source>
        <dbReference type="ARBA" id="ARBA00022840"/>
    </source>
</evidence>
<dbReference type="PANTHER" id="PTHR43289:SF6">
    <property type="entry name" value="SERINE_THREONINE-PROTEIN KINASE NEKL-3"/>
    <property type="match status" value="1"/>
</dbReference>
<feature type="transmembrane region" description="Helical" evidence="10">
    <location>
        <begin position="287"/>
        <end position="307"/>
    </location>
</feature>
<dbReference type="EMBL" id="CP000116">
    <property type="protein sequence ID" value="AAZ97653.1"/>
    <property type="molecule type" value="Genomic_DNA"/>
</dbReference>
<dbReference type="OrthoDB" id="9791419at2"/>
<dbReference type="InterPro" id="IPR008271">
    <property type="entry name" value="Ser/Thr_kinase_AS"/>
</dbReference>
<accession>Q3SI75</accession>
<keyword evidence="10" id="KW-0812">Transmembrane</keyword>
<name>Q3SI75_THIDA</name>
<feature type="compositionally biased region" description="Low complexity" evidence="9">
    <location>
        <begin position="318"/>
        <end position="333"/>
    </location>
</feature>
<feature type="domain" description="Protein kinase" evidence="11">
    <location>
        <begin position="6"/>
        <end position="266"/>
    </location>
</feature>
<keyword evidence="5 12" id="KW-0418">Kinase</keyword>
<proteinExistence type="predicted"/>
<keyword evidence="10" id="KW-1133">Transmembrane helix</keyword>
<dbReference type="InterPro" id="IPR011009">
    <property type="entry name" value="Kinase-like_dom_sf"/>
</dbReference>